<dbReference type="Pfam" id="PF13559">
    <property type="entry name" value="DUF4129"/>
    <property type="match status" value="1"/>
</dbReference>
<feature type="region of interest" description="Disordered" evidence="1">
    <location>
        <begin position="302"/>
        <end position="348"/>
    </location>
</feature>
<keyword evidence="2" id="KW-1133">Transmembrane helix</keyword>
<feature type="compositionally biased region" description="Low complexity" evidence="1">
    <location>
        <begin position="320"/>
        <end position="330"/>
    </location>
</feature>
<accession>A0ABD5XU56</accession>
<feature type="region of interest" description="Disordered" evidence="1">
    <location>
        <begin position="181"/>
        <end position="215"/>
    </location>
</feature>
<keyword evidence="5" id="KW-1185">Reference proteome</keyword>
<evidence type="ECO:0000256" key="1">
    <source>
        <dbReference type="SAM" id="MobiDB-lite"/>
    </source>
</evidence>
<proteinExistence type="predicted"/>
<evidence type="ECO:0000259" key="3">
    <source>
        <dbReference type="Pfam" id="PF13559"/>
    </source>
</evidence>
<feature type="transmembrane region" description="Helical" evidence="2">
    <location>
        <begin position="67"/>
        <end position="87"/>
    </location>
</feature>
<keyword evidence="2" id="KW-0812">Transmembrane</keyword>
<dbReference type="Proteomes" id="UP001596432">
    <property type="component" value="Unassembled WGS sequence"/>
</dbReference>
<sequence>MVDRALAAVAVVLCVVALALAASTLAATNGVERGPGEGSGPGSSDRPQSQPPPSNETGSESLGLSGFWVELLIAAFVVLALPAVVLLGRSRVLGALLGIGFFVVLLAIIYFVTGVDALQPIQSAAQNTTDGLQGGGEMGSADETSQEQSRDMPPVFTFGVIGLALAMAVGLVYYASASVDASVDPEPPSEPEPEETSAVAEAAGRAADRIDDHEGDSSNAVYAAWEEMTTALQVPDPATSTPGEFADAAVTAGMDEGRVDDLTDLFERVRYGDEPVSEAHERRAAETLRAIEADYEGVDATAASETAGAAVATDSEDATGNDSGDAAGSDPGDDEYGAEETPDGGEDA</sequence>
<feature type="region of interest" description="Disordered" evidence="1">
    <location>
        <begin position="129"/>
        <end position="150"/>
    </location>
</feature>
<evidence type="ECO:0000256" key="2">
    <source>
        <dbReference type="SAM" id="Phobius"/>
    </source>
</evidence>
<feature type="compositionally biased region" description="Low complexity" evidence="1">
    <location>
        <begin position="196"/>
        <end position="205"/>
    </location>
</feature>
<evidence type="ECO:0000313" key="5">
    <source>
        <dbReference type="Proteomes" id="UP001596432"/>
    </source>
</evidence>
<protein>
    <submittedName>
        <fullName evidence="4">DUF4129 domain-containing protein</fullName>
    </submittedName>
</protein>
<feature type="compositionally biased region" description="Low complexity" evidence="1">
    <location>
        <begin position="302"/>
        <end position="313"/>
    </location>
</feature>
<name>A0ABD5XU56_9EURY</name>
<feature type="region of interest" description="Disordered" evidence="1">
    <location>
        <begin position="31"/>
        <end position="59"/>
    </location>
</feature>
<feature type="domain" description="Protein-glutamine gamma-glutamyltransferase-like C-terminal" evidence="3">
    <location>
        <begin position="222"/>
        <end position="289"/>
    </location>
</feature>
<dbReference type="AlphaFoldDB" id="A0ABD5XU56"/>
<comment type="caution">
    <text evidence="4">The sequence shown here is derived from an EMBL/GenBank/DDBJ whole genome shotgun (WGS) entry which is preliminary data.</text>
</comment>
<feature type="transmembrane region" description="Helical" evidence="2">
    <location>
        <begin position="94"/>
        <end position="113"/>
    </location>
</feature>
<dbReference type="RefSeq" id="WP_274324322.1">
    <property type="nucleotide sequence ID" value="NZ_CP118158.1"/>
</dbReference>
<feature type="compositionally biased region" description="Acidic residues" evidence="1">
    <location>
        <begin position="331"/>
        <end position="348"/>
    </location>
</feature>
<feature type="transmembrane region" description="Helical" evidence="2">
    <location>
        <begin position="155"/>
        <end position="175"/>
    </location>
</feature>
<evidence type="ECO:0000313" key="4">
    <source>
        <dbReference type="EMBL" id="MFC7138708.1"/>
    </source>
</evidence>
<keyword evidence="2" id="KW-0472">Membrane</keyword>
<dbReference type="EMBL" id="JBHTAS010000001">
    <property type="protein sequence ID" value="MFC7138708.1"/>
    <property type="molecule type" value="Genomic_DNA"/>
</dbReference>
<feature type="compositionally biased region" description="Basic and acidic residues" evidence="1">
    <location>
        <begin position="206"/>
        <end position="215"/>
    </location>
</feature>
<reference evidence="4 5" key="1">
    <citation type="journal article" date="2019" name="Int. J. Syst. Evol. Microbiol.">
        <title>The Global Catalogue of Microorganisms (GCM) 10K type strain sequencing project: providing services to taxonomists for standard genome sequencing and annotation.</title>
        <authorList>
            <consortium name="The Broad Institute Genomics Platform"/>
            <consortium name="The Broad Institute Genome Sequencing Center for Infectious Disease"/>
            <person name="Wu L."/>
            <person name="Ma J."/>
        </authorList>
    </citation>
    <scope>NUCLEOTIDE SEQUENCE [LARGE SCALE GENOMIC DNA]</scope>
    <source>
        <strain evidence="4 5">XZYJT29</strain>
    </source>
</reference>
<dbReference type="GeneID" id="78818950"/>
<organism evidence="4 5">
    <name type="scientific">Halosimplex aquaticum</name>
    <dbReference type="NCBI Taxonomy" id="3026162"/>
    <lineage>
        <taxon>Archaea</taxon>
        <taxon>Methanobacteriati</taxon>
        <taxon>Methanobacteriota</taxon>
        <taxon>Stenosarchaea group</taxon>
        <taxon>Halobacteria</taxon>
        <taxon>Halobacteriales</taxon>
        <taxon>Haloarculaceae</taxon>
        <taxon>Halosimplex</taxon>
    </lineage>
</organism>
<dbReference type="InterPro" id="IPR025403">
    <property type="entry name" value="TgpA-like_C"/>
</dbReference>
<gene>
    <name evidence="4" type="ORF">ACFQMA_02515</name>
</gene>